<gene>
    <name evidence="2" type="ORF">E3U44_09945</name>
</gene>
<sequence length="753" mass="84414">MWLRWFPWKFFIGRLARAHGLLDPVQVLARLESFAQPSEVKEPLELLRAGVVFHARGLLNAATIQHNLDWIWPFWVERQFDPKDEAFIPRAFSITHINLTHRNWTAVGIPDVTELPIVDPRGLVTPFWDSWSLDSWVISEDGRWLVPSRLETVTHYLALEEGEAVVTESTTQGLQLLSRVHVVMEEGIPTCQVHLTARADAKAWLAVSLRPYNPEGVSLVHQIHLSEDAMGWELDHHRRVRFSQPMERTQFSDYRSGDVHTLLPAGADARQVYCNVGMATAAALFSIEPEQSRELFVGVPLAEKVQQGVNSGDSGAALWRHNLQACTKLELPERQFQFLYDAAVRTLILHSPTEVYPGPYTYKRFWFRDAAFILHALLCGGLKDRVERTLDTFPSRQTQGGFFHSQEGEWDSNGEALWIFKRFCQLTGRSPKQAWRRAILHGGRWLVRKRLSEQLEAPHAGLLPAGFSAEHLGPNDYYYWDDFWGVAGLRAAAGLLESYGDEKHAREFRLEADRFMAAIEKSLAAIKPGLGHPGMPASPYRRMDAGAIGSLAVGYPLQLCPATDPPLLATASYLIENCFVGGGFFQDMIHSGINPYLTLHIAQVLLRAGDPRALELMQAVAGLASPTGQWPEAIHPRTGGGCMGDGHHVWAAAEWVLMMRNCFVREEEDRLILASGIPARWLEGGELISYGPAPTPFGDITVSLRPEGENVVVYWQGQWRQEPPRIEVRLPGLAPLHPPEGKDQVTAKGVMPL</sequence>
<dbReference type="Gene3D" id="1.50.10.10">
    <property type="match status" value="1"/>
</dbReference>
<reference evidence="2 3" key="1">
    <citation type="submission" date="2019-03" db="EMBL/GenBank/DDBJ databases">
        <title>The genome sequence of Nitrosococcus wardiae strain D1FHST reveals the archetypal metabolic capacity of ammonia-oxidizing Gammaproteobacteria.</title>
        <authorList>
            <person name="Wang L."/>
            <person name="Lim C.K."/>
            <person name="Hanson T.E."/>
            <person name="Dang H."/>
            <person name="Klotz M.G."/>
        </authorList>
    </citation>
    <scope>NUCLEOTIDE SEQUENCE [LARGE SCALE GENOMIC DNA]</scope>
    <source>
        <strain evidence="2 3">D1FHS</strain>
    </source>
</reference>
<dbReference type="EMBL" id="CP038033">
    <property type="protein sequence ID" value="QBQ54792.1"/>
    <property type="molecule type" value="Genomic_DNA"/>
</dbReference>
<dbReference type="Proteomes" id="UP000294325">
    <property type="component" value="Chromosome"/>
</dbReference>
<dbReference type="KEGG" id="nwr:E3U44_09945"/>
<dbReference type="GO" id="GO:0005975">
    <property type="term" value="P:carbohydrate metabolic process"/>
    <property type="evidence" value="ECO:0007669"/>
    <property type="project" value="InterPro"/>
</dbReference>
<dbReference type="InterPro" id="IPR008928">
    <property type="entry name" value="6-hairpin_glycosidase_sf"/>
</dbReference>
<dbReference type="RefSeq" id="WP_134357983.1">
    <property type="nucleotide sequence ID" value="NZ_CP038033.1"/>
</dbReference>
<proteinExistence type="predicted"/>
<evidence type="ECO:0000313" key="3">
    <source>
        <dbReference type="Proteomes" id="UP000294325"/>
    </source>
</evidence>
<keyword evidence="3" id="KW-1185">Reference proteome</keyword>
<dbReference type="SUPFAM" id="SSF48208">
    <property type="entry name" value="Six-hairpin glycosidases"/>
    <property type="match status" value="1"/>
</dbReference>
<dbReference type="AlphaFoldDB" id="A0A4P7C1N1"/>
<name>A0A4P7C1N1_9GAMM</name>
<evidence type="ECO:0000256" key="1">
    <source>
        <dbReference type="SAM" id="MobiDB-lite"/>
    </source>
</evidence>
<dbReference type="OrthoDB" id="9763537at2"/>
<evidence type="ECO:0000313" key="2">
    <source>
        <dbReference type="EMBL" id="QBQ54792.1"/>
    </source>
</evidence>
<feature type="region of interest" description="Disordered" evidence="1">
    <location>
        <begin position="734"/>
        <end position="753"/>
    </location>
</feature>
<accession>A0A4P7C1N1</accession>
<dbReference type="InterPro" id="IPR012341">
    <property type="entry name" value="6hp_glycosidase-like_sf"/>
</dbReference>
<organism evidence="2 3">
    <name type="scientific">Nitrosococcus wardiae</name>
    <dbReference type="NCBI Taxonomy" id="1814290"/>
    <lineage>
        <taxon>Bacteria</taxon>
        <taxon>Pseudomonadati</taxon>
        <taxon>Pseudomonadota</taxon>
        <taxon>Gammaproteobacteria</taxon>
        <taxon>Chromatiales</taxon>
        <taxon>Chromatiaceae</taxon>
        <taxon>Nitrosococcus</taxon>
    </lineage>
</organism>
<evidence type="ECO:0008006" key="4">
    <source>
        <dbReference type="Google" id="ProtNLM"/>
    </source>
</evidence>
<protein>
    <recommendedName>
        <fullName evidence="4">Discoidin domain-containing protein</fullName>
    </recommendedName>
</protein>